<dbReference type="HAMAP" id="MF_00267">
    <property type="entry name" value="MinC"/>
    <property type="match status" value="1"/>
</dbReference>
<dbReference type="RefSeq" id="WP_128384843.1">
    <property type="nucleotide sequence ID" value="NZ_CP035033.1"/>
</dbReference>
<dbReference type="GO" id="GO:0000917">
    <property type="term" value="P:division septum assembly"/>
    <property type="evidence" value="ECO:0007669"/>
    <property type="project" value="UniProtKB-KW"/>
</dbReference>
<dbReference type="PANTHER" id="PTHR34108">
    <property type="entry name" value="SEPTUM SITE-DETERMINING PROTEIN MINC"/>
    <property type="match status" value="1"/>
</dbReference>
<evidence type="ECO:0000256" key="2">
    <source>
        <dbReference type="ARBA" id="ARBA00022618"/>
    </source>
</evidence>
<keyword evidence="4 6" id="KW-0131">Cell cycle</keyword>
<comment type="function">
    <text evidence="5 6">Cell division inhibitor that blocks the formation of polar Z ring septums. Rapidly oscillates between the poles of the cell to destabilize FtsZ filaments that have formed before they mature into polar Z rings. Prevents FtsZ polymerization.</text>
</comment>
<comment type="similarity">
    <text evidence="1 6">Belongs to the MinC family.</text>
</comment>
<dbReference type="NCBIfam" id="TIGR01222">
    <property type="entry name" value="minC"/>
    <property type="match status" value="1"/>
</dbReference>
<dbReference type="InterPro" id="IPR016098">
    <property type="entry name" value="CAP/MinC_C"/>
</dbReference>
<evidence type="ECO:0000256" key="3">
    <source>
        <dbReference type="ARBA" id="ARBA00023210"/>
    </source>
</evidence>
<dbReference type="PANTHER" id="PTHR34108:SF1">
    <property type="entry name" value="SEPTUM SITE-DETERMINING PROTEIN MINC"/>
    <property type="match status" value="1"/>
</dbReference>
<dbReference type="SUPFAM" id="SSF63848">
    <property type="entry name" value="Cell-division inhibitor MinC, C-terminal domain"/>
    <property type="match status" value="1"/>
</dbReference>
<keyword evidence="10" id="KW-1185">Reference proteome</keyword>
<dbReference type="Gene3D" id="2.160.20.70">
    <property type="match status" value="1"/>
</dbReference>
<dbReference type="InterPro" id="IPR036145">
    <property type="entry name" value="MinC_C_sf"/>
</dbReference>
<reference evidence="9 10" key="1">
    <citation type="journal article" date="2018" name="Environ. Microbiol.">
        <title>Genomes of ubiquitous marine and hypersaline Hydrogenovibrio, Thiomicrorhabdus and Thiomicrospira spp. encode a diversity of mechanisms to sustain chemolithoautotrophy in heterogeneous environments.</title>
        <authorList>
            <person name="Scott K.M."/>
            <person name="Williams J."/>
            <person name="Porter C.M.B."/>
            <person name="Russel S."/>
            <person name="Harmer T.L."/>
            <person name="Paul J.H."/>
            <person name="Antonen K.M."/>
            <person name="Bridges M.K."/>
            <person name="Camper G.J."/>
            <person name="Campla C.K."/>
            <person name="Casella L.G."/>
            <person name="Chase E."/>
            <person name="Conrad J.W."/>
            <person name="Cruz M.C."/>
            <person name="Dunlap D.S."/>
            <person name="Duran L."/>
            <person name="Fahsbender E.M."/>
            <person name="Goldsmith D.B."/>
            <person name="Keeley R.F."/>
            <person name="Kondoff M.R."/>
            <person name="Kussy B.I."/>
            <person name="Lane M.K."/>
            <person name="Lawler S."/>
            <person name="Leigh B.A."/>
            <person name="Lewis C."/>
            <person name="Lostal L.M."/>
            <person name="Marking D."/>
            <person name="Mancera P.A."/>
            <person name="McClenthan E.C."/>
            <person name="McIntyre E.A."/>
            <person name="Mine J.A."/>
            <person name="Modi S."/>
            <person name="Moore B.D."/>
            <person name="Morgan W.A."/>
            <person name="Nelson K.M."/>
            <person name="Nguyen K.N."/>
            <person name="Ogburn N."/>
            <person name="Parrino D.G."/>
            <person name="Pedapudi A.D."/>
            <person name="Pelham R.P."/>
            <person name="Preece A.M."/>
            <person name="Rampersad E.A."/>
            <person name="Richardson J.C."/>
            <person name="Rodgers C.M."/>
            <person name="Schaffer B.L."/>
            <person name="Sheridan N.E."/>
            <person name="Solone M.R."/>
            <person name="Staley Z.R."/>
            <person name="Tabuchi M."/>
            <person name="Waide R.J."/>
            <person name="Wanjugi P.W."/>
            <person name="Young S."/>
            <person name="Clum A."/>
            <person name="Daum C."/>
            <person name="Huntemann M."/>
            <person name="Ivanova N."/>
            <person name="Kyrpides N."/>
            <person name="Mikhailova N."/>
            <person name="Palaniappan K."/>
            <person name="Pillay M."/>
            <person name="Reddy T.B.K."/>
            <person name="Shapiro N."/>
            <person name="Stamatis D."/>
            <person name="Varghese N."/>
            <person name="Woyke T."/>
            <person name="Boden R."/>
            <person name="Freyermuth S.K."/>
            <person name="Kerfeld C.A."/>
        </authorList>
    </citation>
    <scope>NUCLEOTIDE SEQUENCE [LARGE SCALE GENOMIC DNA]</scope>
    <source>
        <strain evidence="9 10">JR-2</strain>
    </source>
</reference>
<name>A0A410H322_9GAMM</name>
<dbReference type="KEGG" id="htr:EPV75_06400"/>
<accession>A0A410H322</accession>
<dbReference type="InterPro" id="IPR005526">
    <property type="entry name" value="Septum_form_inhib_MinC_C"/>
</dbReference>
<dbReference type="GO" id="GO:0000902">
    <property type="term" value="P:cell morphogenesis"/>
    <property type="evidence" value="ECO:0007669"/>
    <property type="project" value="InterPro"/>
</dbReference>
<dbReference type="GO" id="GO:1901891">
    <property type="term" value="P:regulation of cell septum assembly"/>
    <property type="evidence" value="ECO:0007669"/>
    <property type="project" value="InterPro"/>
</dbReference>
<evidence type="ECO:0000256" key="6">
    <source>
        <dbReference type="HAMAP-Rule" id="MF_00267"/>
    </source>
</evidence>
<dbReference type="EMBL" id="CP035033">
    <property type="protein sequence ID" value="QAB15322.1"/>
    <property type="molecule type" value="Genomic_DNA"/>
</dbReference>
<protein>
    <recommendedName>
        <fullName evidence="6">Probable septum site-determining protein MinC</fullName>
    </recommendedName>
</protein>
<feature type="domain" description="Septum formation inhibitor MinC N-terminal" evidence="8">
    <location>
        <begin position="5"/>
        <end position="75"/>
    </location>
</feature>
<proteinExistence type="inferred from homology"/>
<evidence type="ECO:0000259" key="8">
    <source>
        <dbReference type="Pfam" id="PF05209"/>
    </source>
</evidence>
<keyword evidence="3 6" id="KW-0717">Septation</keyword>
<evidence type="ECO:0000313" key="9">
    <source>
        <dbReference type="EMBL" id="QAB15322.1"/>
    </source>
</evidence>
<gene>
    <name evidence="6 9" type="primary">minC</name>
    <name evidence="9" type="ORF">EPV75_06400</name>
</gene>
<evidence type="ECO:0000259" key="7">
    <source>
        <dbReference type="Pfam" id="PF03775"/>
    </source>
</evidence>
<dbReference type="Gene3D" id="3.30.70.260">
    <property type="match status" value="1"/>
</dbReference>
<keyword evidence="2 6" id="KW-0132">Cell division</keyword>
<dbReference type="InterPro" id="IPR013033">
    <property type="entry name" value="MinC"/>
</dbReference>
<dbReference type="Pfam" id="PF05209">
    <property type="entry name" value="MinC_N"/>
    <property type="match status" value="1"/>
</dbReference>
<dbReference type="Proteomes" id="UP000285478">
    <property type="component" value="Chromosome"/>
</dbReference>
<evidence type="ECO:0000256" key="5">
    <source>
        <dbReference type="ARBA" id="ARBA00025606"/>
    </source>
</evidence>
<organism evidence="9 10">
    <name type="scientific">Hydrogenovibrio thermophilus</name>
    <dbReference type="NCBI Taxonomy" id="265883"/>
    <lineage>
        <taxon>Bacteria</taxon>
        <taxon>Pseudomonadati</taxon>
        <taxon>Pseudomonadota</taxon>
        <taxon>Gammaproteobacteria</taxon>
        <taxon>Thiotrichales</taxon>
        <taxon>Piscirickettsiaceae</taxon>
        <taxon>Hydrogenovibrio</taxon>
    </lineage>
</organism>
<dbReference type="InterPro" id="IPR007874">
    <property type="entry name" value="MinC_N"/>
</dbReference>
<evidence type="ECO:0000313" key="10">
    <source>
        <dbReference type="Proteomes" id="UP000285478"/>
    </source>
</evidence>
<dbReference type="AlphaFoldDB" id="A0A410H322"/>
<comment type="subunit">
    <text evidence="6">Interacts with MinD and FtsZ.</text>
</comment>
<evidence type="ECO:0000256" key="4">
    <source>
        <dbReference type="ARBA" id="ARBA00023306"/>
    </source>
</evidence>
<feature type="domain" description="Septum formation inhibitor MinC C-terminal" evidence="7">
    <location>
        <begin position="125"/>
        <end position="224"/>
    </location>
</feature>
<evidence type="ECO:0000256" key="1">
    <source>
        <dbReference type="ARBA" id="ARBA00006291"/>
    </source>
</evidence>
<dbReference type="Pfam" id="PF03775">
    <property type="entry name" value="MinC_C"/>
    <property type="match status" value="1"/>
</dbReference>
<dbReference type="GO" id="GO:0051302">
    <property type="term" value="P:regulation of cell division"/>
    <property type="evidence" value="ECO:0007669"/>
    <property type="project" value="InterPro"/>
</dbReference>
<sequence length="230" mass="24828">MSKIIDLKGSILSLTVLNLFSDQIDDTKQAIAAKIGQAPDFFVGIPIVLEPQIELKDPTFLALLVEYLTQQQMIPIGIRTEDESIKEQAEYAGLAIFPKEKPKAARASKPKAAAEEAGLKTAMMVNGAVRSGQQIYAKDRDLIVMGPINPGAEVVADGHVHVFGKVMGKVFAGSSGDTSARIFAKQLNPELVCIAGMYQLSEDIDEAYKSGFVEICLQDGKLVFNTDILA</sequence>